<protein>
    <submittedName>
        <fullName evidence="1">Uncharacterized protein</fullName>
    </submittedName>
</protein>
<reference evidence="1" key="2">
    <citation type="journal article" date="2022" name="New Phytol.">
        <title>Evolutionary transition to the ectomycorrhizal habit in the genomes of a hyperdiverse lineage of mushroom-forming fungi.</title>
        <authorList>
            <person name="Looney B."/>
            <person name="Miyauchi S."/>
            <person name="Morin E."/>
            <person name="Drula E."/>
            <person name="Courty P.E."/>
            <person name="Kohler A."/>
            <person name="Kuo A."/>
            <person name="LaButti K."/>
            <person name="Pangilinan J."/>
            <person name="Lipzen A."/>
            <person name="Riley R."/>
            <person name="Andreopoulos W."/>
            <person name="He G."/>
            <person name="Johnson J."/>
            <person name="Nolan M."/>
            <person name="Tritt A."/>
            <person name="Barry K.W."/>
            <person name="Grigoriev I.V."/>
            <person name="Nagy L.G."/>
            <person name="Hibbett D."/>
            <person name="Henrissat B."/>
            <person name="Matheny P.B."/>
            <person name="Labbe J."/>
            <person name="Martin F.M."/>
        </authorList>
    </citation>
    <scope>NUCLEOTIDE SEQUENCE</scope>
    <source>
        <strain evidence="1">EC-137</strain>
    </source>
</reference>
<comment type="caution">
    <text evidence="1">The sequence shown here is derived from an EMBL/GenBank/DDBJ whole genome shotgun (WGS) entry which is preliminary data.</text>
</comment>
<evidence type="ECO:0000313" key="1">
    <source>
        <dbReference type="EMBL" id="KAI0034377.1"/>
    </source>
</evidence>
<gene>
    <name evidence="1" type="ORF">K488DRAFT_45608</name>
</gene>
<name>A0ACB8QRS3_9AGAM</name>
<dbReference type="Proteomes" id="UP000814128">
    <property type="component" value="Unassembled WGS sequence"/>
</dbReference>
<evidence type="ECO:0000313" key="2">
    <source>
        <dbReference type="Proteomes" id="UP000814128"/>
    </source>
</evidence>
<keyword evidence="2" id="KW-1185">Reference proteome</keyword>
<proteinExistence type="predicted"/>
<accession>A0ACB8QRS3</accession>
<sequence length="354" mass="36830">MARHTLFSLLMAMSAATVALAQLSTFPATPLVSEHFPTPSDAPYHADPGNLARGNQTGYNICNSTTEGPTSLCQTAYVNDLGDFCLWGPAQPNSTIADTEGEVVAWCTVPGHGTRIMPEGTITGAQLVKTPDYWMITGLIQQSNIDIASNDTGGELDPGGQDLRGNPIGGLLYSTAFNTTEYQINNWVNFMGSNQFCIKICNPSGSNPEGYCQHTLDRIGSFYNCPSKYTQPTSSMQPGEFEICDSDNMQIPGVYVENGQTLSYSQPPESLGGITTIPYTPTIPSSSSCQTTSSAALFASATASASATGSGGSSASRTSSASGAGNTSTSGAERTIGGAGALVLGIVFSTLLLS</sequence>
<organism evidence="1 2">
    <name type="scientific">Vararia minispora EC-137</name>
    <dbReference type="NCBI Taxonomy" id="1314806"/>
    <lineage>
        <taxon>Eukaryota</taxon>
        <taxon>Fungi</taxon>
        <taxon>Dikarya</taxon>
        <taxon>Basidiomycota</taxon>
        <taxon>Agaricomycotina</taxon>
        <taxon>Agaricomycetes</taxon>
        <taxon>Russulales</taxon>
        <taxon>Lachnocladiaceae</taxon>
        <taxon>Vararia</taxon>
    </lineage>
</organism>
<dbReference type="EMBL" id="MU273502">
    <property type="protein sequence ID" value="KAI0034377.1"/>
    <property type="molecule type" value="Genomic_DNA"/>
</dbReference>
<reference evidence="1" key="1">
    <citation type="submission" date="2021-02" db="EMBL/GenBank/DDBJ databases">
        <authorList>
            <consortium name="DOE Joint Genome Institute"/>
            <person name="Ahrendt S."/>
            <person name="Looney B.P."/>
            <person name="Miyauchi S."/>
            <person name="Morin E."/>
            <person name="Drula E."/>
            <person name="Courty P.E."/>
            <person name="Chicoki N."/>
            <person name="Fauchery L."/>
            <person name="Kohler A."/>
            <person name="Kuo A."/>
            <person name="Labutti K."/>
            <person name="Pangilinan J."/>
            <person name="Lipzen A."/>
            <person name="Riley R."/>
            <person name="Andreopoulos W."/>
            <person name="He G."/>
            <person name="Johnson J."/>
            <person name="Barry K.W."/>
            <person name="Grigoriev I.V."/>
            <person name="Nagy L."/>
            <person name="Hibbett D."/>
            <person name="Henrissat B."/>
            <person name="Matheny P.B."/>
            <person name="Labbe J."/>
            <person name="Martin F."/>
        </authorList>
    </citation>
    <scope>NUCLEOTIDE SEQUENCE</scope>
    <source>
        <strain evidence="1">EC-137</strain>
    </source>
</reference>